<dbReference type="EMBL" id="CM045768">
    <property type="protein sequence ID" value="KAI7983239.1"/>
    <property type="molecule type" value="Genomic_DNA"/>
</dbReference>
<keyword evidence="2" id="KW-1185">Reference proteome</keyword>
<reference evidence="1 2" key="1">
    <citation type="journal article" date="2022" name="Plant J.">
        <title>Chromosome-level genome of Camellia lanceoleosa provides a valuable resource for understanding genome evolution and self-incompatibility.</title>
        <authorList>
            <person name="Gong W."/>
            <person name="Xiao S."/>
            <person name="Wang L."/>
            <person name="Liao Z."/>
            <person name="Chang Y."/>
            <person name="Mo W."/>
            <person name="Hu G."/>
            <person name="Li W."/>
            <person name="Zhao G."/>
            <person name="Zhu H."/>
            <person name="Hu X."/>
            <person name="Ji K."/>
            <person name="Xiang X."/>
            <person name="Song Q."/>
            <person name="Yuan D."/>
            <person name="Jin S."/>
            <person name="Zhang L."/>
        </authorList>
    </citation>
    <scope>NUCLEOTIDE SEQUENCE [LARGE SCALE GENOMIC DNA]</scope>
    <source>
        <strain evidence="1">SQ_2022a</strain>
    </source>
</reference>
<name>A0ACC0F4P0_9ERIC</name>
<gene>
    <name evidence="1" type="ORF">LOK49_LG15G00522</name>
</gene>
<comment type="caution">
    <text evidence="1">The sequence shown here is derived from an EMBL/GenBank/DDBJ whole genome shotgun (WGS) entry which is preliminary data.</text>
</comment>
<proteinExistence type="predicted"/>
<dbReference type="Proteomes" id="UP001060215">
    <property type="component" value="Chromosome 11"/>
</dbReference>
<protein>
    <submittedName>
        <fullName evidence="1">Uncharacterized protein</fullName>
    </submittedName>
</protein>
<accession>A0ACC0F4P0</accession>
<sequence length="511" mass="57528">METIWDHAILETFAIGIPDSGSEDDRLQKIDARTEHYGNMKSMIENVKNKNWDGVLTFYEDKDGPVNVRITSTGETVLHMAVRHRQLKALKKLTEKVGMEPADNRGNTCLHLAAKMGYTEGCDFLANNKHDRIRNCNSDNETPLFLAALYGWEETFFALAQICDNAYGHDITYEYGRRGSDGSTVLHCAINEDFLDTRVSLETSQKNRTEQETPILVASKNGITEIVRGILEQFSEAIYDVNSEGKNVMLLAVEHRQPQVYGTLLKHVEKSTKDLIYHNDNDGNNALHLAAIANTYRSWFASNAVLQMQWEINWFEFVKKDMPKNMLTHQNKEGKTPEQSFMETHTDLMRNDVDWLLKTSDSCTIVAALIATVAFATSAALPGGVQGKNGEPVLQRQGMFEIFAISSLVALCFSLMAVIMFLSILTSRHQVMDFHVRVPLKLLIGLTALFISIASMLISFCGGHFFVVRNILNNAKIAEYLVAFLPVTFFVIAQCPLYYKLFNATILKTDP</sequence>
<evidence type="ECO:0000313" key="1">
    <source>
        <dbReference type="EMBL" id="KAI7983239.1"/>
    </source>
</evidence>
<organism evidence="1 2">
    <name type="scientific">Camellia lanceoleosa</name>
    <dbReference type="NCBI Taxonomy" id="1840588"/>
    <lineage>
        <taxon>Eukaryota</taxon>
        <taxon>Viridiplantae</taxon>
        <taxon>Streptophyta</taxon>
        <taxon>Embryophyta</taxon>
        <taxon>Tracheophyta</taxon>
        <taxon>Spermatophyta</taxon>
        <taxon>Magnoliopsida</taxon>
        <taxon>eudicotyledons</taxon>
        <taxon>Gunneridae</taxon>
        <taxon>Pentapetalae</taxon>
        <taxon>asterids</taxon>
        <taxon>Ericales</taxon>
        <taxon>Theaceae</taxon>
        <taxon>Camellia</taxon>
    </lineage>
</organism>
<evidence type="ECO:0000313" key="2">
    <source>
        <dbReference type="Proteomes" id="UP001060215"/>
    </source>
</evidence>